<reference evidence="1" key="1">
    <citation type="submission" date="2018-11" db="EMBL/GenBank/DDBJ databases">
        <authorList>
            <consortium name="PulseNet: The National Subtyping Network for Foodborne Disease Surveillance"/>
            <person name="Tarr C.L."/>
            <person name="Trees E."/>
            <person name="Katz L.S."/>
            <person name="Carleton-Romer H.A."/>
            <person name="Stroika S."/>
            <person name="Kucerova Z."/>
            <person name="Roache K.F."/>
            <person name="Sabol A.L."/>
            <person name="Besser J."/>
            <person name="Gerner-Smidt P."/>
        </authorList>
    </citation>
    <scope>NUCLEOTIDE SEQUENCE [LARGE SCALE GENOMIC DNA]</scope>
    <source>
        <strain evidence="1">PNUSAS059842</strain>
    </source>
</reference>
<gene>
    <name evidence="1" type="ORF">EEM01_18620</name>
</gene>
<name>A0A3J4LLP5_SALER</name>
<dbReference type="EMBL" id="RMTL01000021">
    <property type="protein sequence ID" value="MFK58031.1"/>
    <property type="molecule type" value="Genomic_DNA"/>
</dbReference>
<protein>
    <submittedName>
        <fullName evidence="1">Uncharacterized protein</fullName>
    </submittedName>
</protein>
<dbReference type="AlphaFoldDB" id="A0A3J4LLP5"/>
<evidence type="ECO:0000313" key="1">
    <source>
        <dbReference type="EMBL" id="MFK58031.1"/>
    </source>
</evidence>
<accession>A0A3J4LLP5</accession>
<dbReference type="Proteomes" id="UP000839509">
    <property type="component" value="Unassembled WGS sequence"/>
</dbReference>
<proteinExistence type="predicted"/>
<feature type="non-terminal residue" evidence="1">
    <location>
        <position position="1"/>
    </location>
</feature>
<organism evidence="1">
    <name type="scientific">Salmonella enterica</name>
    <name type="common">Salmonella choleraesuis</name>
    <dbReference type="NCBI Taxonomy" id="28901"/>
    <lineage>
        <taxon>Bacteria</taxon>
        <taxon>Pseudomonadati</taxon>
        <taxon>Pseudomonadota</taxon>
        <taxon>Gammaproteobacteria</taxon>
        <taxon>Enterobacterales</taxon>
        <taxon>Enterobacteriaceae</taxon>
        <taxon>Salmonella</taxon>
    </lineage>
</organism>
<comment type="caution">
    <text evidence="1">The sequence shown here is derived from an EMBL/GenBank/DDBJ whole genome shotgun (WGS) entry which is preliminary data.</text>
</comment>
<sequence length="85" mass="9813">IDVVERIRLADELDENLINGLYESLDKAVIAYENEESIPKLLAYDLLVLHDNLEGALRFYSGEDKIKISDINSKINKYIEKIFLN</sequence>